<feature type="compositionally biased region" description="Basic and acidic residues" evidence="1">
    <location>
        <begin position="647"/>
        <end position="665"/>
    </location>
</feature>
<feature type="region of interest" description="Disordered" evidence="1">
    <location>
        <begin position="599"/>
        <end position="665"/>
    </location>
</feature>
<dbReference type="GeneID" id="34946535"/>
<dbReference type="InParanoid" id="A0A098E5L6"/>
<protein>
    <submittedName>
        <fullName evidence="3">Unnamed product</fullName>
    </submittedName>
</protein>
<evidence type="ECO:0000313" key="3">
    <source>
        <dbReference type="EMBL" id="CEG00691.1"/>
    </source>
</evidence>
<feature type="region of interest" description="Disordered" evidence="1">
    <location>
        <begin position="1"/>
        <end position="30"/>
    </location>
</feature>
<feature type="transmembrane region" description="Helical" evidence="2">
    <location>
        <begin position="101"/>
        <end position="122"/>
    </location>
</feature>
<feature type="compositionally biased region" description="Basic and acidic residues" evidence="1">
    <location>
        <begin position="8"/>
        <end position="25"/>
    </location>
</feature>
<evidence type="ECO:0000256" key="1">
    <source>
        <dbReference type="SAM" id="MobiDB-lite"/>
    </source>
</evidence>
<feature type="transmembrane region" description="Helical" evidence="2">
    <location>
        <begin position="572"/>
        <end position="597"/>
    </location>
</feature>
<keyword evidence="2" id="KW-0472">Membrane</keyword>
<accession>A0A098E5L6</accession>
<evidence type="ECO:0000313" key="4">
    <source>
        <dbReference type="Proteomes" id="UP000009170"/>
    </source>
</evidence>
<gene>
    <name evidence="3" type="ORF">OT_ostta18g00510</name>
</gene>
<keyword evidence="4" id="KW-1185">Reference proteome</keyword>
<dbReference type="Proteomes" id="UP000009170">
    <property type="component" value="Unassembled WGS sequence"/>
</dbReference>
<reference evidence="4" key="1">
    <citation type="journal article" date="2006" name="Proc. Natl. Acad. Sci. U.S.A.">
        <title>Genome analysis of the smallest free-living eukaryote Ostreococcus tauri unveils many unique features.</title>
        <authorList>
            <person name="Derelle E."/>
            <person name="Ferraz C."/>
            <person name="Rombauts S."/>
            <person name="Rouze P."/>
            <person name="Worden A.Z."/>
            <person name="Robbens S."/>
            <person name="Partensky F."/>
            <person name="Degroeve S."/>
            <person name="Echeynie S."/>
            <person name="Cooke R."/>
            <person name="Saeys Y."/>
            <person name="Wuyts J."/>
            <person name="Jabbari K."/>
            <person name="Bowler C."/>
            <person name="Panaud O."/>
            <person name="Piegu B."/>
            <person name="Ball S.G."/>
            <person name="Ral J.-P."/>
            <person name="Bouget F.-Y."/>
            <person name="Piganeau G."/>
            <person name="De Baets B."/>
            <person name="Picard A."/>
            <person name="Delseny M."/>
            <person name="Demaille J."/>
            <person name="Van de Peer Y."/>
            <person name="Moreau H."/>
        </authorList>
    </citation>
    <scope>NUCLEOTIDE SEQUENCE [LARGE SCALE GENOMIC DNA]</scope>
    <source>
        <strain evidence="4">OTTH 0595 / CCAP 157/2 / RCC745</strain>
    </source>
</reference>
<sequence>MRIPGLRPTRDGDDDKKRPTKDRNGSHRMISLGPLALRVPPGVKLPGPLERFMDDDARRRNNGKSSDSFDALRRARMGVGSIGKKIKGVGNIQQTLMTNMAVKVVAGAAGTLSGLFLAMLAYKVVGGYQDEMKEARREVQRQHQERKARLAQVRRLLSGPLRSAAKDLRNRLEFILRTPPRRKPGEPPKIRANYFSAHYPDNPNEAVNSTLFRLCRYLHWVEQFQRGVQLEGVSEQDTWQYALDQQLDRVAYEFEVGDDRYDATEPTERLMEVFACAHVRELEQGEAEEDERRESIFCQIDKSLTDAVNAAFKKNDEAQTEVKRRVGLKSAEPMERLSRFPMRLFRDTQVALAEVFGELNTHAVKTGNDSSVGETKVNPHMLYTEFVMKLEEAQLLYERTVEDQLEKGNTANVGDVLAAQQENLQADPWFRWMLPLQLQIRRLAMLQSQTSKLLTRKEARELIAARARLRGVLNGLNGLLSVLDKRLDDPLFNKPKHNVKAFHFMGSSEMKKEKMRGLRKQKSLGRWAKLRQAIPYVAKYKRLPPPPTKQRYIRLLSTDELKAFVRRYKRKAVAGVVSAIGASMFTSLLLGLVGGTVRKKKREPKRRVEMPQSFISGPNEETSKVEKASEGQAQGGDRARTNVVAPEENKSPRSTTEQKKKDAHL</sequence>
<dbReference type="AlphaFoldDB" id="A0A098E5L6"/>
<dbReference type="RefSeq" id="XP_022840523.1">
    <property type="nucleotide sequence ID" value="XM_022982946.1"/>
</dbReference>
<evidence type="ECO:0000256" key="2">
    <source>
        <dbReference type="SAM" id="Phobius"/>
    </source>
</evidence>
<dbReference type="EMBL" id="CAID01000018">
    <property type="protein sequence ID" value="CEG00691.1"/>
    <property type="molecule type" value="Genomic_DNA"/>
</dbReference>
<organism evidence="3 4">
    <name type="scientific">Ostreococcus tauri</name>
    <name type="common">Marine green alga</name>
    <dbReference type="NCBI Taxonomy" id="70448"/>
    <lineage>
        <taxon>Eukaryota</taxon>
        <taxon>Viridiplantae</taxon>
        <taxon>Chlorophyta</taxon>
        <taxon>Mamiellophyceae</taxon>
        <taxon>Mamiellales</taxon>
        <taxon>Bathycoccaceae</taxon>
        <taxon>Ostreococcus</taxon>
    </lineage>
</organism>
<comment type="caution">
    <text evidence="3">The sequence shown here is derived from an EMBL/GenBank/DDBJ whole genome shotgun (WGS) entry which is preliminary data.</text>
</comment>
<dbReference type="OrthoDB" id="10444040at2759"/>
<keyword evidence="2" id="KW-1133">Transmembrane helix</keyword>
<reference evidence="3 4" key="2">
    <citation type="journal article" date="2014" name="BMC Genomics">
        <title>An improved genome of the model marine alga Ostreococcus tauri unfolds by assessing Illumina de novo assemblies.</title>
        <authorList>
            <person name="Blanc-Mathieu R."/>
            <person name="Verhelst B."/>
            <person name="Derelle E."/>
            <person name="Rombauts S."/>
            <person name="Bouget F.Y."/>
            <person name="Carre I."/>
            <person name="Chateau A."/>
            <person name="Eyre-Walker A."/>
            <person name="Grimsley N."/>
            <person name="Moreau H."/>
            <person name="Piegu B."/>
            <person name="Rivals E."/>
            <person name="Schackwitz W."/>
            <person name="Van de Peer Y."/>
            <person name="Piganeau G."/>
        </authorList>
    </citation>
    <scope>NUCLEOTIDE SEQUENCE [LARGE SCALE GENOMIC DNA]</scope>
    <source>
        <strain evidence="4">OTTH 0595 / CCAP 157/2 / RCC745</strain>
    </source>
</reference>
<proteinExistence type="predicted"/>
<keyword evidence="2" id="KW-0812">Transmembrane</keyword>
<dbReference type="KEGG" id="ota:OT_ostta18g00510"/>
<name>A0A098E5L6_OSTTA</name>
<feature type="region of interest" description="Disordered" evidence="1">
    <location>
        <begin position="48"/>
        <end position="70"/>
    </location>
</feature>